<comment type="caution">
    <text evidence="2">The sequence shown here is derived from an EMBL/GenBank/DDBJ whole genome shotgun (WGS) entry which is preliminary data.</text>
</comment>
<sequence length="140" mass="15665">MHRIEVDDEVWAEMERHVKGFEQPNDVLRRLLLKDTAKAIKVDVTAGKKGRLLPLIQAGIVKPGEKLKHEQTRKGNVFEAEVTDSGWITTSKGVYQAPSPALVDLVGSQIDGWANWLHVPTGKTLRQLRFKLDQQNGSGM</sequence>
<dbReference type="GO" id="GO:0006355">
    <property type="term" value="P:regulation of DNA-templated transcription"/>
    <property type="evidence" value="ECO:0007669"/>
    <property type="project" value="InterPro"/>
</dbReference>
<evidence type="ECO:0000259" key="1">
    <source>
        <dbReference type="Pfam" id="PF18755"/>
    </source>
</evidence>
<reference evidence="2 3" key="1">
    <citation type="journal article" date="2014" name="Int. J. Syst. Evol. Microbiol.">
        <title>Nocardioides zeae sp. nov., isolated from the stem of Zea mays.</title>
        <authorList>
            <person name="Glaeser S.P."/>
            <person name="McInroy J.A."/>
            <person name="Busse H.J."/>
            <person name="Kampfer P."/>
        </authorList>
    </citation>
    <scope>NUCLEOTIDE SEQUENCE [LARGE SCALE GENOMIC DNA]</scope>
    <source>
        <strain evidence="2 3">JCM 30728</strain>
    </source>
</reference>
<proteinExistence type="predicted"/>
<evidence type="ECO:0000313" key="2">
    <source>
        <dbReference type="EMBL" id="NEN77165.1"/>
    </source>
</evidence>
<dbReference type="EMBL" id="JAAGXA010000001">
    <property type="protein sequence ID" value="NEN77165.1"/>
    <property type="molecule type" value="Genomic_DNA"/>
</dbReference>
<keyword evidence="3" id="KW-1185">Reference proteome</keyword>
<name>A0A6P0HHQ5_9ACTN</name>
<dbReference type="Gene3D" id="1.10.1220.10">
    <property type="entry name" value="Met repressor-like"/>
    <property type="match status" value="1"/>
</dbReference>
<gene>
    <name evidence="2" type="ORF">G3T38_02615</name>
</gene>
<dbReference type="Proteomes" id="UP000468687">
    <property type="component" value="Unassembled WGS sequence"/>
</dbReference>
<dbReference type="Pfam" id="PF18755">
    <property type="entry name" value="RAMA"/>
    <property type="match status" value="1"/>
</dbReference>
<protein>
    <recommendedName>
        <fullName evidence="1">RAMA domain-containing protein</fullName>
    </recommendedName>
</protein>
<organism evidence="2 3">
    <name type="scientific">Nocardioides zeae</name>
    <dbReference type="NCBI Taxonomy" id="1457234"/>
    <lineage>
        <taxon>Bacteria</taxon>
        <taxon>Bacillati</taxon>
        <taxon>Actinomycetota</taxon>
        <taxon>Actinomycetes</taxon>
        <taxon>Propionibacteriales</taxon>
        <taxon>Nocardioidaceae</taxon>
        <taxon>Nocardioides</taxon>
    </lineage>
</organism>
<accession>A0A6P0HHQ5</accession>
<dbReference type="AlphaFoldDB" id="A0A6P0HHQ5"/>
<feature type="domain" description="RAMA" evidence="1">
    <location>
        <begin position="46"/>
        <end position="135"/>
    </location>
</feature>
<dbReference type="RefSeq" id="WP_163770487.1">
    <property type="nucleotide sequence ID" value="NZ_JAAGXA010000001.1"/>
</dbReference>
<evidence type="ECO:0000313" key="3">
    <source>
        <dbReference type="Proteomes" id="UP000468687"/>
    </source>
</evidence>
<dbReference type="InterPro" id="IPR013321">
    <property type="entry name" value="Arc_rbn_hlx_hlx"/>
</dbReference>
<dbReference type="InterPro" id="IPR040843">
    <property type="entry name" value="RAMA"/>
</dbReference>